<evidence type="ECO:0000259" key="2">
    <source>
        <dbReference type="Pfam" id="PF21953"/>
    </source>
</evidence>
<dbReference type="InterPro" id="IPR053828">
    <property type="entry name" value="Nucleosidase_C"/>
</dbReference>
<dbReference type="Pfam" id="PF00149">
    <property type="entry name" value="Metallophos"/>
    <property type="match status" value="1"/>
</dbReference>
<dbReference type="GO" id="GO:0016787">
    <property type="term" value="F:hydrolase activity"/>
    <property type="evidence" value="ECO:0007669"/>
    <property type="project" value="InterPro"/>
</dbReference>
<proteinExistence type="predicted"/>
<dbReference type="SUPFAM" id="SSF56300">
    <property type="entry name" value="Metallo-dependent phosphatases"/>
    <property type="match status" value="1"/>
</dbReference>
<dbReference type="Gene3D" id="3.60.21.10">
    <property type="match status" value="1"/>
</dbReference>
<feature type="non-terminal residue" evidence="3">
    <location>
        <position position="610"/>
    </location>
</feature>
<keyword evidence="4" id="KW-1185">Reference proteome</keyword>
<dbReference type="FunFam" id="3.60.21.10:FF:000043">
    <property type="entry name" value="Ser/Thr protein phosphatase family"/>
    <property type="match status" value="1"/>
</dbReference>
<dbReference type="PANTHER" id="PTHR11575">
    <property type="entry name" value="5'-NUCLEOTIDASE-RELATED"/>
    <property type="match status" value="1"/>
</dbReference>
<comment type="caution">
    <text evidence="3">The sequence shown here is derived from an EMBL/GenBank/DDBJ whole genome shotgun (WGS) entry which is preliminary data.</text>
</comment>
<dbReference type="InterPro" id="IPR036907">
    <property type="entry name" value="5'-Nucleotdase_C_sf"/>
</dbReference>
<dbReference type="SUPFAM" id="SSF55816">
    <property type="entry name" value="5'-nucleotidase (syn. UDP-sugar hydrolase), C-terminal domain"/>
    <property type="match status" value="1"/>
</dbReference>
<dbReference type="InterPro" id="IPR006179">
    <property type="entry name" value="5_nucleotidase/apyrase"/>
</dbReference>
<dbReference type="AlphaFoldDB" id="A0A9N8P8H0"/>
<dbReference type="EMBL" id="CAIJEN010000004">
    <property type="protein sequence ID" value="CAD0085658.1"/>
    <property type="molecule type" value="Genomic_DNA"/>
</dbReference>
<accession>A0A9N8P8H0</accession>
<dbReference type="InterPro" id="IPR004843">
    <property type="entry name" value="Calcineurin-like_PHP"/>
</dbReference>
<feature type="non-terminal residue" evidence="3">
    <location>
        <position position="1"/>
    </location>
</feature>
<dbReference type="InterPro" id="IPR014485">
    <property type="entry name" value="Pesterase_C1039"/>
</dbReference>
<dbReference type="GO" id="GO:0009166">
    <property type="term" value="P:nucleotide catabolic process"/>
    <property type="evidence" value="ECO:0007669"/>
    <property type="project" value="InterPro"/>
</dbReference>
<reference evidence="3" key="1">
    <citation type="submission" date="2020-06" db="EMBL/GenBank/DDBJ databases">
        <authorList>
            <person name="Onetto C."/>
        </authorList>
    </citation>
    <scope>NUCLEOTIDE SEQUENCE</scope>
</reference>
<dbReference type="Pfam" id="PF21953">
    <property type="entry name" value="NadN_nucleosid_C"/>
    <property type="match status" value="1"/>
</dbReference>
<feature type="domain" description="Calcineurin-like phosphoesterase" evidence="1">
    <location>
        <begin position="52"/>
        <end position="252"/>
    </location>
</feature>
<evidence type="ECO:0000313" key="4">
    <source>
        <dbReference type="Proteomes" id="UP000716446"/>
    </source>
</evidence>
<protein>
    <recommendedName>
        <fullName evidence="5">Calcineurin-like phosphoesterase domain-containing protein</fullName>
    </recommendedName>
</protein>
<dbReference type="Gene3D" id="3.90.780.10">
    <property type="entry name" value="5'-Nucleotidase, C-terminal domain"/>
    <property type="match status" value="2"/>
</dbReference>
<dbReference type="GO" id="GO:0005829">
    <property type="term" value="C:cytosol"/>
    <property type="evidence" value="ECO:0007669"/>
    <property type="project" value="TreeGrafter"/>
</dbReference>
<dbReference type="PIRSF" id="PIRSF017316">
    <property type="entry name" value="Pesterase_C1039"/>
    <property type="match status" value="1"/>
</dbReference>
<evidence type="ECO:0000313" key="3">
    <source>
        <dbReference type="EMBL" id="CAD0085658.1"/>
    </source>
</evidence>
<organism evidence="3 4">
    <name type="scientific">Aureobasidium vineae</name>
    <dbReference type="NCBI Taxonomy" id="2773715"/>
    <lineage>
        <taxon>Eukaryota</taxon>
        <taxon>Fungi</taxon>
        <taxon>Dikarya</taxon>
        <taxon>Ascomycota</taxon>
        <taxon>Pezizomycotina</taxon>
        <taxon>Dothideomycetes</taxon>
        <taxon>Dothideomycetidae</taxon>
        <taxon>Dothideales</taxon>
        <taxon>Saccotheciaceae</taxon>
        <taxon>Aureobasidium</taxon>
    </lineage>
</organism>
<sequence>PAACRAGCTAFGARTSGSSSEETTLGSIELLGDNRYTWMARRPPAGYSADWGDYISFAHHLRQKADDDGSDLLIVDTGDRVEGNGLYDASNPKGHYTNGIIKHQNIDIITSGNHELYKKNSSDNEYYHTVPNFKDAYIASNLDMYNPDTGKLQPLAQRYRKFTTKNQGIRIMAFGFLFNFRGNANNTVVQRVEDTIKEEWFQDAIRDKDIDLFVVAGHVPVSDSPEFDAVYKAIRGVAWDTPIAFFGGHTHIRDYHKFDKIAYGLESGRYMETLGFMSISGLAHHKNSSESSPLANPEFKRRYIDNNLYSLHRHSGKNETTFPTEIGRDVSATISAARKHLNLDHTYGCAPRDYWLNRAPYPSKSSVLTWLENDVLPDTARNSSKSPQLVITNSGAVRFDIFEGSFTIDTTFLVSPFTSGFHRLKNVPYKAAKQLLQLLNNEGKILLSEMMVMSAVHRDLAKPNLWELMPPKMPSTNRSQQDIEDDMNLDDAFRHEFGQEVMNAAGHGKHEIVPGYVTVDDAGKDGDDTIHSPILFYDIPNCIQAEVNLPSDKKDLETVDIVYNEFIERWILLALRFLGESYGVEDVEVTFDGMSFTDVLSEWVHKNWAC</sequence>
<dbReference type="PANTHER" id="PTHR11575:SF43">
    <property type="entry name" value="SER_THR PROTEIN PHOSPHATASE FAMILY (AFU_ORTHOLOGUE AFUA_3G04160)"/>
    <property type="match status" value="1"/>
</dbReference>
<evidence type="ECO:0000259" key="1">
    <source>
        <dbReference type="Pfam" id="PF00149"/>
    </source>
</evidence>
<feature type="domain" description="Putative 5'-nucleotidase C-terminal" evidence="2">
    <location>
        <begin position="353"/>
        <end position="572"/>
    </location>
</feature>
<evidence type="ECO:0008006" key="5">
    <source>
        <dbReference type="Google" id="ProtNLM"/>
    </source>
</evidence>
<name>A0A9N8P8H0_9PEZI</name>
<dbReference type="InterPro" id="IPR029052">
    <property type="entry name" value="Metallo-depent_PP-like"/>
</dbReference>
<gene>
    <name evidence="3" type="ORF">AWRI4619_LOCUS3912</name>
</gene>
<dbReference type="GO" id="GO:0005576">
    <property type="term" value="C:extracellular region"/>
    <property type="evidence" value="ECO:0007669"/>
    <property type="project" value="UniProtKB-ARBA"/>
</dbReference>
<dbReference type="Proteomes" id="UP000716446">
    <property type="component" value="Unassembled WGS sequence"/>
</dbReference>